<evidence type="ECO:0000256" key="1">
    <source>
        <dbReference type="SAM" id="MobiDB-lite"/>
    </source>
</evidence>
<feature type="region of interest" description="Disordered" evidence="1">
    <location>
        <begin position="573"/>
        <end position="1006"/>
    </location>
</feature>
<feature type="compositionally biased region" description="Low complexity" evidence="1">
    <location>
        <begin position="737"/>
        <end position="750"/>
    </location>
</feature>
<feature type="compositionally biased region" description="Polar residues" evidence="1">
    <location>
        <begin position="49"/>
        <end position="58"/>
    </location>
</feature>
<feature type="compositionally biased region" description="Pro residues" evidence="1">
    <location>
        <begin position="615"/>
        <end position="631"/>
    </location>
</feature>
<evidence type="ECO:0000313" key="3">
    <source>
        <dbReference type="Proteomes" id="UP001172155"/>
    </source>
</evidence>
<feature type="compositionally biased region" description="Polar residues" evidence="1">
    <location>
        <begin position="504"/>
        <end position="520"/>
    </location>
</feature>
<dbReference type="AlphaFoldDB" id="A0AA40F9I3"/>
<feature type="compositionally biased region" description="Polar residues" evidence="1">
    <location>
        <begin position="381"/>
        <end position="393"/>
    </location>
</feature>
<feature type="compositionally biased region" description="Low complexity" evidence="1">
    <location>
        <begin position="158"/>
        <end position="197"/>
    </location>
</feature>
<feature type="compositionally biased region" description="Low complexity" evidence="1">
    <location>
        <begin position="693"/>
        <end position="712"/>
    </location>
</feature>
<name>A0AA40F9I3_9PEZI</name>
<feature type="compositionally biased region" description="Low complexity" evidence="1">
    <location>
        <begin position="794"/>
        <end position="805"/>
    </location>
</feature>
<feature type="compositionally biased region" description="Polar residues" evidence="1">
    <location>
        <begin position="402"/>
        <end position="411"/>
    </location>
</feature>
<feature type="compositionally biased region" description="Low complexity" evidence="1">
    <location>
        <begin position="594"/>
        <end position="614"/>
    </location>
</feature>
<feature type="compositionally biased region" description="Basic and acidic residues" evidence="1">
    <location>
        <begin position="942"/>
        <end position="964"/>
    </location>
</feature>
<proteinExistence type="predicted"/>
<evidence type="ECO:0000313" key="2">
    <source>
        <dbReference type="EMBL" id="KAK0753625.1"/>
    </source>
</evidence>
<protein>
    <submittedName>
        <fullName evidence="2">Uncharacterized protein</fullName>
    </submittedName>
</protein>
<feature type="compositionally biased region" description="Polar residues" evidence="1">
    <location>
        <begin position="68"/>
        <end position="77"/>
    </location>
</feature>
<feature type="compositionally biased region" description="Polar residues" evidence="1">
    <location>
        <begin position="806"/>
        <end position="816"/>
    </location>
</feature>
<feature type="compositionally biased region" description="Low complexity" evidence="1">
    <location>
        <begin position="25"/>
        <end position="48"/>
    </location>
</feature>
<feature type="compositionally biased region" description="Polar residues" evidence="1">
    <location>
        <begin position="778"/>
        <end position="793"/>
    </location>
</feature>
<keyword evidence="3" id="KW-1185">Reference proteome</keyword>
<organism evidence="2 3">
    <name type="scientific">Schizothecium vesticola</name>
    <dbReference type="NCBI Taxonomy" id="314040"/>
    <lineage>
        <taxon>Eukaryota</taxon>
        <taxon>Fungi</taxon>
        <taxon>Dikarya</taxon>
        <taxon>Ascomycota</taxon>
        <taxon>Pezizomycotina</taxon>
        <taxon>Sordariomycetes</taxon>
        <taxon>Sordariomycetidae</taxon>
        <taxon>Sordariales</taxon>
        <taxon>Schizotheciaceae</taxon>
        <taxon>Schizothecium</taxon>
    </lineage>
</organism>
<accession>A0AA40F9I3</accession>
<reference evidence="2" key="1">
    <citation type="submission" date="2023-06" db="EMBL/GenBank/DDBJ databases">
        <title>Genome-scale phylogeny and comparative genomics of the fungal order Sordariales.</title>
        <authorList>
            <consortium name="Lawrence Berkeley National Laboratory"/>
            <person name="Hensen N."/>
            <person name="Bonometti L."/>
            <person name="Westerberg I."/>
            <person name="Brannstrom I.O."/>
            <person name="Guillou S."/>
            <person name="Cros-Aarteil S."/>
            <person name="Calhoun S."/>
            <person name="Haridas S."/>
            <person name="Kuo A."/>
            <person name="Mondo S."/>
            <person name="Pangilinan J."/>
            <person name="Riley R."/>
            <person name="LaButti K."/>
            <person name="Andreopoulos B."/>
            <person name="Lipzen A."/>
            <person name="Chen C."/>
            <person name="Yanf M."/>
            <person name="Daum C."/>
            <person name="Ng V."/>
            <person name="Clum A."/>
            <person name="Steindorff A."/>
            <person name="Ohm R."/>
            <person name="Martin F."/>
            <person name="Silar P."/>
            <person name="Natvig D."/>
            <person name="Lalanne C."/>
            <person name="Gautier V."/>
            <person name="Ament-velasquez S.L."/>
            <person name="Kruys A."/>
            <person name="Hutchinson M.I."/>
            <person name="Powell A.J."/>
            <person name="Barry K."/>
            <person name="Miller A.N."/>
            <person name="Grigoriev I.V."/>
            <person name="Debuchy R."/>
            <person name="Gladieux P."/>
            <person name="Thoren M.H."/>
            <person name="Johannesson H."/>
        </authorList>
    </citation>
    <scope>NUCLEOTIDE SEQUENCE</scope>
    <source>
        <strain evidence="2">SMH3187-1</strain>
    </source>
</reference>
<feature type="compositionally biased region" description="Polar residues" evidence="1">
    <location>
        <begin position="452"/>
        <end position="476"/>
    </location>
</feature>
<feature type="compositionally biased region" description="Polar residues" evidence="1">
    <location>
        <begin position="250"/>
        <end position="265"/>
    </location>
</feature>
<dbReference type="EMBL" id="JAUKUD010000001">
    <property type="protein sequence ID" value="KAK0753625.1"/>
    <property type="molecule type" value="Genomic_DNA"/>
</dbReference>
<dbReference type="Proteomes" id="UP001172155">
    <property type="component" value="Unassembled WGS sequence"/>
</dbReference>
<comment type="caution">
    <text evidence="2">The sequence shown here is derived from an EMBL/GenBank/DDBJ whole genome shotgun (WGS) entry which is preliminary data.</text>
</comment>
<feature type="compositionally biased region" description="Basic and acidic residues" evidence="1">
    <location>
        <begin position="660"/>
        <end position="676"/>
    </location>
</feature>
<feature type="compositionally biased region" description="Polar residues" evidence="1">
    <location>
        <begin position="315"/>
        <end position="326"/>
    </location>
</feature>
<feature type="region of interest" description="Disordered" evidence="1">
    <location>
        <begin position="1"/>
        <end position="529"/>
    </location>
</feature>
<gene>
    <name evidence="2" type="ORF">B0T18DRAFT_424142</name>
</gene>
<feature type="compositionally biased region" description="Low complexity" evidence="1">
    <location>
        <begin position="205"/>
        <end position="225"/>
    </location>
</feature>
<sequence>MAPVRDVPHNFSYPNVLSHPPPQPQQHRQSQYQQQHQPSQLQPQQQPSGSNNVPQRASSFVGLPPIRRSSTFSSSLMPDSLRDPPTTEGDTAQEQQRPGLPDAAPAASSSNFSQPPFGGAEDRGFQPPRSRFMTTAPPAGQPVQNIYRPTQGAGGAGPSQEQQQQQFFHGNHNGPVGPNGAQQPPQLPQQGGFQGVQAPPRPFSGAPNNAQPPNGQGPAQQFAAGVAGRGGMMPAHMNNHLSRLPPQAHSGWNLQESHLSQPLNKTNRHRSSSSSNSSQQPYYGFDKEAGVPSTPAQPKAEGAAEQPSPQKDETSPLQARSPTQAEPRQAGPPHVGHQLTDEPAPSLGLARTDTELSEQLNPPGPPVGAAEAERGRRGSAILSSISRRFTGNGPNLDEVRETSNSQTSHRATPTGDDVSEMSISLEENGHPKKRSPFSRLRNSETVPENMAPRSQESIIAQASSTPFNQRSPTPQSQFPPPEKKKSFFGGGGNMLTKADRSDTPRLSPTSRREQQPSANINLIAGGKHDPGVITFTDCRTLQGSVELAAHPNQQMGPPPAVQQPVQQQPGQLFNHQLTPGLLDQGGNQINRALSQMSQVSQVSGISQQSAGAPGAAPPNQQPPNGMRPPAPTMSAPKEQSTFSKLLKGAKPPSMPVPPAAEKEKKSFFKFGRKDSNKMSSQAPQGPPPVPALQQSSIGGPQQPPNGQYGANGMQPPQEQQGHPLGGPLRPFMNPIFQTNQPQQGPPTTAQMGRVPRSRLIGVTVSPEQPAQPFVPPRSMQTQMQSVQRTEQNAESPSSEYSQQSPVASRSSLQVQPLTPRHRPGQQDEEDNLYDATPRHSKVPAQYRDAGSNRTSVASPTEPKSVGSFQDLGARAAEQAQPTKTPPSPVQRVENVPPRPVSPIIYANGDDSRPPPAAESSSKKAVNAIDDLNSQDTPPKTASMDRDLFEQAKRQQMMREQEEKIPVYIQEPDPAPAPKKDEEIPQMSATSYPGQEWNPYGDVDWED</sequence>